<organism evidence="1 2">
    <name type="scientific">Rhizobium hidalgonense</name>
    <dbReference type="NCBI Taxonomy" id="1538159"/>
    <lineage>
        <taxon>Bacteria</taxon>
        <taxon>Pseudomonadati</taxon>
        <taxon>Pseudomonadota</taxon>
        <taxon>Alphaproteobacteria</taxon>
        <taxon>Hyphomicrobiales</taxon>
        <taxon>Rhizobiaceae</taxon>
        <taxon>Rhizobium/Agrobacterium group</taxon>
        <taxon>Rhizobium</taxon>
    </lineage>
</organism>
<name>A0AAJ2GXS5_9HYPH</name>
<feature type="non-terminal residue" evidence="1">
    <location>
        <position position="1"/>
    </location>
</feature>
<dbReference type="Proteomes" id="UP001268610">
    <property type="component" value="Unassembled WGS sequence"/>
</dbReference>
<accession>A0AAJ2GXS5</accession>
<dbReference type="EMBL" id="JAVLSF010000260">
    <property type="protein sequence ID" value="MDR9777877.1"/>
    <property type="molecule type" value="Genomic_DNA"/>
</dbReference>
<comment type="caution">
    <text evidence="1">The sequence shown here is derived from an EMBL/GenBank/DDBJ whole genome shotgun (WGS) entry which is preliminary data.</text>
</comment>
<dbReference type="RefSeq" id="WP_310866043.1">
    <property type="nucleotide sequence ID" value="NZ_JAVLSF010000260.1"/>
</dbReference>
<protein>
    <submittedName>
        <fullName evidence="1">Uncharacterized protein</fullName>
    </submittedName>
</protein>
<evidence type="ECO:0000313" key="2">
    <source>
        <dbReference type="Proteomes" id="UP001268610"/>
    </source>
</evidence>
<proteinExistence type="predicted"/>
<sequence length="80" mass="9422">NLRDIVEQKFSDLNRMKKGTFESEDSFYAKFDKADREASQFEREKNVFIKEMEQEIAGLEGRKSQLNDQLFAGMDESDDF</sequence>
<gene>
    <name evidence="1" type="ORF">RJJ65_35680</name>
</gene>
<evidence type="ECO:0000313" key="1">
    <source>
        <dbReference type="EMBL" id="MDR9777877.1"/>
    </source>
</evidence>
<reference evidence="1" key="1">
    <citation type="submission" date="2023-04" db="EMBL/GenBank/DDBJ databases">
        <title>Genomic characterization of faba bean (Vicia faba) microsymbionts in Mexican soils.</title>
        <authorList>
            <person name="Rivera Orduna F.N."/>
            <person name="Guevara-Luna J."/>
            <person name="Yan J."/>
            <person name="Arroyo-Herrera I."/>
            <person name="Li Y."/>
            <person name="Vasquez-Murrieta M.S."/>
            <person name="Wang E.T."/>
        </authorList>
    </citation>
    <scope>NUCLEOTIDE SEQUENCE</scope>
    <source>
        <strain evidence="1">CH26</strain>
    </source>
</reference>
<dbReference type="AlphaFoldDB" id="A0AAJ2GXS5"/>